<feature type="transmembrane region" description="Helical" evidence="1">
    <location>
        <begin position="166"/>
        <end position="187"/>
    </location>
</feature>
<dbReference type="RefSeq" id="WP_123101538.1">
    <property type="nucleotide sequence ID" value="NZ_CP127527.1"/>
</dbReference>
<evidence type="ECO:0008006" key="3">
    <source>
        <dbReference type="Google" id="ProtNLM"/>
    </source>
</evidence>
<feature type="transmembrane region" description="Helical" evidence="1">
    <location>
        <begin position="199"/>
        <end position="221"/>
    </location>
</feature>
<evidence type="ECO:0000313" key="2">
    <source>
        <dbReference type="EMBL" id="RNF71712.1"/>
    </source>
</evidence>
<keyword evidence="1" id="KW-0472">Membrane</keyword>
<feature type="transmembrane region" description="Helical" evidence="1">
    <location>
        <begin position="138"/>
        <end position="154"/>
    </location>
</feature>
<dbReference type="EMBL" id="RIZI01000092">
    <property type="protein sequence ID" value="RNF71712.1"/>
    <property type="molecule type" value="Genomic_DNA"/>
</dbReference>
<feature type="transmembrane region" description="Helical" evidence="1">
    <location>
        <begin position="12"/>
        <end position="29"/>
    </location>
</feature>
<keyword evidence="1" id="KW-0812">Transmembrane</keyword>
<feature type="transmembrane region" description="Helical" evidence="1">
    <location>
        <begin position="116"/>
        <end position="132"/>
    </location>
</feature>
<proteinExistence type="predicted"/>
<feature type="transmembrane region" description="Helical" evidence="1">
    <location>
        <begin position="233"/>
        <end position="253"/>
    </location>
</feature>
<organism evidence="2">
    <name type="scientific">Acidithiobacillus sulfuriphilus</name>
    <dbReference type="NCBI Taxonomy" id="1867749"/>
    <lineage>
        <taxon>Bacteria</taxon>
        <taxon>Pseudomonadati</taxon>
        <taxon>Pseudomonadota</taxon>
        <taxon>Acidithiobacillia</taxon>
        <taxon>Acidithiobacillales</taxon>
        <taxon>Acidithiobacillaceae</taxon>
        <taxon>Acidithiobacillus</taxon>
    </lineage>
</organism>
<sequence length="410" mass="46242">MKITARNQEIKNYIIYLSMLSLVVILRRPDAILHPELWAEDGVLWYTQAYNSGFPSLFMPENGYLQTISRIAALAAQPFPIYYVPYIFAVFAFCAQMLPVALLLSRRFDSIIPDKKIRIIISIIYVLMPNSYEVNMNLTNAQWHLALVLFLLLVGNSQKRYNISDYMLMVVAGLSGPFSVLLSPVAMIEWYRNKFSGDYLRYVIALSCAAVQAVFIVASMMQTRSAESLGASMDNFVHIIVNNIFVGGLLGNVENLLQKALVGNYYAVFAFFSIILVLAFFRGPLAYKEFSLFSLCVILSALISPMISLTEPQWPLMAIFGIGDRYYVIPIISMLVGFVVLSADKNIILKSIGRFLLVSMFCAVPFNFSYPNYVRTGFYKEAMYFAGAPRGTVVKFDENPSGWNFALTKK</sequence>
<reference evidence="2" key="1">
    <citation type="submission" date="2018-10" db="EMBL/GenBank/DDBJ databases">
        <title>Acidithiobacillus sulfuriphilus sp. nov.: an extremely acidophilic sulfur-oxidizing chemolithotroph isolated from a neutral pH environment.</title>
        <authorList>
            <person name="Falagan C."/>
            <person name="Moya-Beltran A."/>
            <person name="Quatrini R."/>
            <person name="Johnson D.B."/>
        </authorList>
    </citation>
    <scope>NUCLEOTIDE SEQUENCE [LARGE SCALE GENOMIC DNA]</scope>
    <source>
        <strain evidence="2">CJ-2</strain>
    </source>
</reference>
<feature type="transmembrane region" description="Helical" evidence="1">
    <location>
        <begin position="327"/>
        <end position="343"/>
    </location>
</feature>
<feature type="transmembrane region" description="Helical" evidence="1">
    <location>
        <begin position="290"/>
        <end position="307"/>
    </location>
</feature>
<feature type="transmembrane region" description="Helical" evidence="1">
    <location>
        <begin position="355"/>
        <end position="373"/>
    </location>
</feature>
<protein>
    <recommendedName>
        <fullName evidence="3">DUF2029 domain-containing protein</fullName>
    </recommendedName>
</protein>
<comment type="caution">
    <text evidence="2">The sequence shown here is derived from an EMBL/GenBank/DDBJ whole genome shotgun (WGS) entry which is preliminary data.</text>
</comment>
<accession>A0A3M8RVF5</accession>
<feature type="transmembrane region" description="Helical" evidence="1">
    <location>
        <begin position="83"/>
        <end position="104"/>
    </location>
</feature>
<feature type="transmembrane region" description="Helical" evidence="1">
    <location>
        <begin position="265"/>
        <end position="283"/>
    </location>
</feature>
<dbReference type="OrthoDB" id="7226040at2"/>
<dbReference type="AlphaFoldDB" id="A0A3M8RVF5"/>
<keyword evidence="1" id="KW-1133">Transmembrane helix</keyword>
<gene>
    <name evidence="2" type="ORF">EC580_01470</name>
</gene>
<name>A0A3M8RVF5_9PROT</name>
<evidence type="ECO:0000256" key="1">
    <source>
        <dbReference type="SAM" id="Phobius"/>
    </source>
</evidence>